<sequence>MWSGRSSFTSLVVGVFVVYVVHTCWVMYGIVYTRPCAGHGNCILPYLARRPKLQLSVYTTTRSNLGGENNVDLVLNVEDFDVESKFERTVNVSVPKKTRNNGTLYAYIFLHHAGVLPWHDGKQVHLVSPLTTYMVPKPEEVNLLTGESATQQQIEAEKKPTSALDEPVSHWRPRLTLNVMVDDFIFDGSSLPADVHRYMKMIQLGKTVHYLPILFIDQLSNRVKDLMVINRSTTELPLTVSYDKISLGRLRFWIHMQDAVFSLQQFGFSEKDADEVKGIFVDTNLYFLALTFFVAAFHLLFDFLAFKNDISFWKKKKSMIGMSTKAVLWRCFSTVVIFLFLLDEQTSLLVLVPAGIGAAIEFGSYSESERKTEEYDTQAMKYLSYLLYPLCIGGAIYSLLNIKYKSWYSWLINSFVNGVYAFGFLFMLPQLFVNYKMKSVAHLPWKAFTYKAFNTFIDDVFAFIITMPTSHRLACFRDDVVFLVYLYQRCKLQMIRFLVIENREHSCSPFRKGGAPGASWCRCRLYPVDKSRVNEFGESYEEKPQRKPHTD</sequence>
<dbReference type="AlphaFoldDB" id="A0A7J7E904"/>
<proteinExistence type="inferred from homology"/>
<name>A0A7J7E904_DICBM</name>
<evidence type="ECO:0000256" key="13">
    <source>
        <dbReference type="ARBA" id="ARBA00045827"/>
    </source>
</evidence>
<keyword evidence="5 15" id="KW-0472">Membrane</keyword>
<feature type="transmembrane region" description="Helical" evidence="15">
    <location>
        <begin position="327"/>
        <end position="342"/>
    </location>
</feature>
<evidence type="ECO:0000256" key="14">
    <source>
        <dbReference type="ARBA" id="ARBA00093208"/>
    </source>
</evidence>
<feature type="transmembrane region" description="Helical" evidence="15">
    <location>
        <begin position="408"/>
        <end position="428"/>
    </location>
</feature>
<comment type="similarity">
    <text evidence="2">Belongs to the CLPTM1 family.</text>
</comment>
<dbReference type="EMBL" id="JACDTQ010003868">
    <property type="protein sequence ID" value="KAF5912218.1"/>
    <property type="molecule type" value="Genomic_DNA"/>
</dbReference>
<keyword evidence="3 15" id="KW-0812">Transmembrane</keyword>
<reference evidence="16 17" key="1">
    <citation type="journal article" date="2020" name="Mol. Biol. Evol.">
        <title>Interspecific Gene Flow and the Evolution of Specialization in Black and White Rhinoceros.</title>
        <authorList>
            <person name="Moodley Y."/>
            <person name="Westbury M.V."/>
            <person name="Russo I.M."/>
            <person name="Gopalakrishnan S."/>
            <person name="Rakotoarivelo A."/>
            <person name="Olsen R.A."/>
            <person name="Prost S."/>
            <person name="Tunstall T."/>
            <person name="Ryder O.A."/>
            <person name="Dalen L."/>
            <person name="Bruford M.W."/>
        </authorList>
    </citation>
    <scope>NUCLEOTIDE SEQUENCE [LARGE SCALE GENOMIC DNA]</scope>
    <source>
        <strain evidence="16">SBR-YM</strain>
        <tissue evidence="16">Skin</tissue>
    </source>
</reference>
<feature type="transmembrane region" description="Helical" evidence="15">
    <location>
        <begin position="12"/>
        <end position="32"/>
    </location>
</feature>
<dbReference type="GO" id="GO:0016020">
    <property type="term" value="C:membrane"/>
    <property type="evidence" value="ECO:0007669"/>
    <property type="project" value="UniProtKB-SubCell"/>
</dbReference>
<evidence type="ECO:0000256" key="11">
    <source>
        <dbReference type="ARBA" id="ARBA00042320"/>
    </source>
</evidence>
<protein>
    <recommendedName>
        <fullName evidence="10">Lipid scramblase CLPTM1L</fullName>
    </recommendedName>
    <alternativeName>
        <fullName evidence="12">Cisplatin resistance-related protein 9</fullName>
    </alternativeName>
    <alternativeName>
        <fullName evidence="11">Cleft lip and palate transmembrane protein 1-like protein</fullName>
    </alternativeName>
</protein>
<comment type="catalytic activity">
    <reaction evidence="6">
        <text>a 1,2-diacyl-sn-glycero-3-phosphoethanolamine(in) = a 1,2-diacyl-sn-glycero-3-phosphoethanolamine(out)</text>
        <dbReference type="Rhea" id="RHEA:38895"/>
        <dbReference type="ChEBI" id="CHEBI:64612"/>
    </reaction>
</comment>
<evidence type="ECO:0000256" key="9">
    <source>
        <dbReference type="ARBA" id="ARBA00036810"/>
    </source>
</evidence>
<accession>A0A7J7E904</accession>
<comment type="catalytic activity">
    <reaction evidence="8">
        <text>a 1,2-diacyl-sn-glycero-3-phospho-(1D-myo-inositol)(in) = a 1,2-diacyl-sn-glycero-3-phospho-(1D-myo-inositol)(out)</text>
        <dbReference type="Rhea" id="RHEA:38691"/>
        <dbReference type="ChEBI" id="CHEBI:57880"/>
    </reaction>
</comment>
<dbReference type="GO" id="GO:0012505">
    <property type="term" value="C:endomembrane system"/>
    <property type="evidence" value="ECO:0007669"/>
    <property type="project" value="TreeGrafter"/>
</dbReference>
<dbReference type="InterPro" id="IPR008429">
    <property type="entry name" value="CLPTM1"/>
</dbReference>
<keyword evidence="17" id="KW-1185">Reference proteome</keyword>
<evidence type="ECO:0000256" key="12">
    <source>
        <dbReference type="ARBA" id="ARBA00043155"/>
    </source>
</evidence>
<evidence type="ECO:0000256" key="1">
    <source>
        <dbReference type="ARBA" id="ARBA00004141"/>
    </source>
</evidence>
<evidence type="ECO:0000256" key="5">
    <source>
        <dbReference type="ARBA" id="ARBA00023136"/>
    </source>
</evidence>
<organism evidence="16 17">
    <name type="scientific">Diceros bicornis minor</name>
    <name type="common">South-central black rhinoceros</name>
    <dbReference type="NCBI Taxonomy" id="77932"/>
    <lineage>
        <taxon>Eukaryota</taxon>
        <taxon>Metazoa</taxon>
        <taxon>Chordata</taxon>
        <taxon>Craniata</taxon>
        <taxon>Vertebrata</taxon>
        <taxon>Euteleostomi</taxon>
        <taxon>Mammalia</taxon>
        <taxon>Eutheria</taxon>
        <taxon>Laurasiatheria</taxon>
        <taxon>Perissodactyla</taxon>
        <taxon>Rhinocerotidae</taxon>
        <taxon>Diceros</taxon>
    </lineage>
</organism>
<evidence type="ECO:0000313" key="17">
    <source>
        <dbReference type="Proteomes" id="UP000551758"/>
    </source>
</evidence>
<comment type="catalytic activity">
    <reaction evidence="14">
        <text>a 6-(alpha-D-glucosaminyl)-1-(1,2-diacyl-sn-glycero-3-phospho)-1D-myo-inositol(in) = a 6-(alpha-D-glucosaminyl)-1-(1,2-diacyl-sn-glycero-3-phospho)-1D-myo-inositol(out)</text>
        <dbReference type="Rhea" id="RHEA:71491"/>
        <dbReference type="ChEBI" id="CHEBI:57997"/>
    </reaction>
</comment>
<feature type="transmembrane region" description="Helical" evidence="15">
    <location>
        <begin position="348"/>
        <end position="365"/>
    </location>
</feature>
<feature type="transmembrane region" description="Helical" evidence="15">
    <location>
        <begin position="285"/>
        <end position="306"/>
    </location>
</feature>
<evidence type="ECO:0000256" key="7">
    <source>
        <dbReference type="ARBA" id="ARBA00024631"/>
    </source>
</evidence>
<dbReference type="PANTHER" id="PTHR21347:SF0">
    <property type="entry name" value="LIPID SCRAMBLASE CLPTM1L"/>
    <property type="match status" value="1"/>
</dbReference>
<evidence type="ECO:0000256" key="10">
    <source>
        <dbReference type="ARBA" id="ARBA00040905"/>
    </source>
</evidence>
<comment type="subcellular location">
    <subcellularLocation>
        <location evidence="1">Membrane</location>
        <topology evidence="1">Multi-pass membrane protein</topology>
    </subcellularLocation>
</comment>
<evidence type="ECO:0000256" key="2">
    <source>
        <dbReference type="ARBA" id="ARBA00009310"/>
    </source>
</evidence>
<comment type="catalytic activity">
    <reaction evidence="7">
        <text>a 1,2-diacyl-sn-glycero-3-phosphocholine(in) = a 1,2-diacyl-sn-glycero-3-phosphocholine(out)</text>
        <dbReference type="Rhea" id="RHEA:38571"/>
        <dbReference type="ChEBI" id="CHEBI:57643"/>
    </reaction>
</comment>
<comment type="catalytic activity">
    <reaction evidence="9">
        <text>6-(alpha-D-glucosaminyl)-(1-octadecanoyl,2-(9Z)-octadecenoyl-sn-glycero-3-phospho)-1D-myo-inositol(in) = 6-(alpha-D-glucosaminyl)-(1-octadecanoyl,2-(9Z)-octadecenoyl-sn-glycero-3-phospho)-1D-myo-inositol(out)</text>
        <dbReference type="Rhea" id="RHEA:71495"/>
        <dbReference type="ChEBI" id="CHEBI:190691"/>
    </reaction>
</comment>
<evidence type="ECO:0000256" key="15">
    <source>
        <dbReference type="SAM" id="Phobius"/>
    </source>
</evidence>
<dbReference type="Pfam" id="PF05602">
    <property type="entry name" value="CLPTM1"/>
    <property type="match status" value="2"/>
</dbReference>
<dbReference type="Proteomes" id="UP000551758">
    <property type="component" value="Unassembled WGS sequence"/>
</dbReference>
<keyword evidence="4 15" id="KW-1133">Transmembrane helix</keyword>
<evidence type="ECO:0000256" key="8">
    <source>
        <dbReference type="ARBA" id="ARBA00035895"/>
    </source>
</evidence>
<gene>
    <name evidence="16" type="ORF">HPG69_003494</name>
</gene>
<comment type="function">
    <text evidence="13">Scramblase that mediates the translocation of glucosaminylphosphatidylinositol (alpha-D-GlcN-(1-6)-(1,2-diacyl-sn-glycero-3-phospho)-1D-myo-inositol, GlcN-PI) across the endoplasmic reticulum (ER) membrane, from the cytosolic leaflet to the luminal leaflet of the ER membrane, where it participates in the biosynthesis of glycosylphosphatidylinositol (GPI). GPI is a lipid glycoconjugate involved in post-translational modification of proteins. Can also translocate 1,2-diacyl-sn-glycero-3-phospho-(1D-myo-inositol) (phosphatidylinositol or PI), as well as several other phospholipids (1,2-diacyl-sn-glycero-3-phosphocholine, 1,2-diacyl-sn-glycero-3-phosphoethanolamine), and N-acetylglucosaminylphosphatidylinositol (GlcNAc-PI) in vitro.</text>
</comment>
<evidence type="ECO:0000256" key="3">
    <source>
        <dbReference type="ARBA" id="ARBA00022692"/>
    </source>
</evidence>
<evidence type="ECO:0000313" key="16">
    <source>
        <dbReference type="EMBL" id="KAF5912218.1"/>
    </source>
</evidence>
<comment type="caution">
    <text evidence="16">The sequence shown here is derived from an EMBL/GenBank/DDBJ whole genome shotgun (WGS) entry which is preliminary data.</text>
</comment>
<evidence type="ECO:0000256" key="6">
    <source>
        <dbReference type="ARBA" id="ARBA00024615"/>
    </source>
</evidence>
<dbReference type="PANTHER" id="PTHR21347">
    <property type="entry name" value="CLEFT LIP AND PALATE ASSOCIATED TRANSMEMBRANE PROTEIN-RELATED"/>
    <property type="match status" value="1"/>
</dbReference>
<feature type="transmembrane region" description="Helical" evidence="15">
    <location>
        <begin position="385"/>
        <end position="402"/>
    </location>
</feature>
<evidence type="ECO:0000256" key="4">
    <source>
        <dbReference type="ARBA" id="ARBA00022989"/>
    </source>
</evidence>